<feature type="region of interest" description="Disordered" evidence="8">
    <location>
        <begin position="234"/>
        <end position="349"/>
    </location>
</feature>
<keyword evidence="4 7" id="KW-0863">Zinc-finger</keyword>
<evidence type="ECO:0000256" key="5">
    <source>
        <dbReference type="ARBA" id="ARBA00022833"/>
    </source>
</evidence>
<proteinExistence type="inferred from homology"/>
<dbReference type="AlphaFoldDB" id="A0AAE0PZ40"/>
<dbReference type="Proteomes" id="UP001274896">
    <property type="component" value="Unassembled WGS sequence"/>
</dbReference>
<protein>
    <recommendedName>
        <fullName evidence="9">C2H2 AKAP95-type domain-containing protein</fullName>
    </recommendedName>
</protein>
<sequence length="761" mass="85817">MHYKGLVNVNLFITHGNHNCPDTVSPHASMMTNSDDFFATVNKLTSEARKKQCNRYIQFDPPFIAFPNTQNPCGAGNFVTDKMSGYGDIDFVAVDKFRNGYGYNDTRRYRYRGRWAGQNGGYYNHPECGGYPPHHRGGRGGRRGKRGNFRRRGNGPEFLSECGESGPGPVGAVQRTFSPTGMDLGVEPDYISRKREKAKLRKRRRKALKAAAMAQMAQDAPDLHIIATVDEAAGATTETQQVKPEQEVRKRKERPAADNEPERKSVKTEPSGGDQTSTENSPNKMEAAERVITHRTASNPAAPGRSNAGHTEETNEDSTPAPASTSAAEGQSFMTYSTKPHSRRTRYKQRKQGYFGRTRIKITAQRLAFVCSVCKFRSFYRKNMTVHLQSQFHKDHFKFLSEHLPEATVDFLQSHFNNKHRKVESLINQIPNHRATICQLYEDQDLTQDISMEHFMRKAEAAHCLACDVYMPMQQTLIQKHLNSPDHKSNCKAMMVHSKDLGLSIAQSILSHRYIRKKLQLYLKDSVVTDGPEVKPEEAWSVGQRTAPETDMMSQEAESLCGQMNRAVERIRHEKDLEAEPCGQVNQAVERIRDEKDQEAEPCGQVNQAVERIRDEKDQEAEPCGQVNQAVERIKDEKDQEAEPCGQVNQAVERIRDETDQEAEPCGQVNQAVERIRDETDQEAESLCGQAIQAAGAVINGKEQQSEAVCEETVPAVETIKNEQEEPEQYHLTNSLFDLLHEEDDVEGVELGEEEMGEDDI</sequence>
<dbReference type="PANTHER" id="PTHR12190">
    <property type="entry name" value="A-KINASE ANCHOR PROTEIN AKAP 8"/>
    <property type="match status" value="1"/>
</dbReference>
<evidence type="ECO:0000256" key="6">
    <source>
        <dbReference type="ARBA" id="ARBA00023242"/>
    </source>
</evidence>
<dbReference type="GO" id="GO:0008270">
    <property type="term" value="F:zinc ion binding"/>
    <property type="evidence" value="ECO:0007669"/>
    <property type="project" value="UniProtKB-KW"/>
</dbReference>
<keyword evidence="5" id="KW-0862">Zinc</keyword>
<keyword evidence="11" id="KW-1185">Reference proteome</keyword>
<evidence type="ECO:0000256" key="3">
    <source>
        <dbReference type="ARBA" id="ARBA00022737"/>
    </source>
</evidence>
<feature type="domain" description="C2H2 AKAP95-type" evidence="9">
    <location>
        <begin position="371"/>
        <end position="393"/>
    </location>
</feature>
<evidence type="ECO:0000313" key="11">
    <source>
        <dbReference type="Proteomes" id="UP001274896"/>
    </source>
</evidence>
<feature type="compositionally biased region" description="Basic residues" evidence="8">
    <location>
        <begin position="340"/>
        <end position="349"/>
    </location>
</feature>
<evidence type="ECO:0000256" key="8">
    <source>
        <dbReference type="SAM" id="MobiDB-lite"/>
    </source>
</evidence>
<dbReference type="InterPro" id="IPR034736">
    <property type="entry name" value="ZF_C2H2_AKAP95"/>
</dbReference>
<dbReference type="SUPFAM" id="SSF58104">
    <property type="entry name" value="Methyl-accepting chemotaxis protein (MCP) signaling domain"/>
    <property type="match status" value="1"/>
</dbReference>
<keyword evidence="6" id="KW-0539">Nucleus</keyword>
<evidence type="ECO:0000256" key="1">
    <source>
        <dbReference type="ARBA" id="ARBA00004123"/>
    </source>
</evidence>
<feature type="compositionally biased region" description="Low complexity" evidence="8">
    <location>
        <begin position="318"/>
        <end position="328"/>
    </location>
</feature>
<comment type="similarity">
    <text evidence="7">Belongs to the AKAP95 family.</text>
</comment>
<name>A0AAE0PZ40_9TELE</name>
<gene>
    <name evidence="10" type="ORF">QTP70_024366</name>
</gene>
<evidence type="ECO:0000256" key="7">
    <source>
        <dbReference type="PROSITE-ProRule" id="PRU01140"/>
    </source>
</evidence>
<evidence type="ECO:0000256" key="2">
    <source>
        <dbReference type="ARBA" id="ARBA00022723"/>
    </source>
</evidence>
<dbReference type="PROSITE" id="PS51799">
    <property type="entry name" value="ZF_C2H2_AKAP95"/>
    <property type="match status" value="2"/>
</dbReference>
<dbReference type="InterPro" id="IPR007071">
    <property type="entry name" value="AKAP95"/>
</dbReference>
<reference evidence="10" key="1">
    <citation type="submission" date="2023-06" db="EMBL/GenBank/DDBJ databases">
        <title>Male Hemibagrus guttatus genome.</title>
        <authorList>
            <person name="Bian C."/>
        </authorList>
    </citation>
    <scope>NUCLEOTIDE SEQUENCE</scope>
    <source>
        <strain evidence="10">Male_cb2023</strain>
        <tissue evidence="10">Muscle</tissue>
    </source>
</reference>
<feature type="region of interest" description="Disordered" evidence="8">
    <location>
        <begin position="133"/>
        <end position="186"/>
    </location>
</feature>
<dbReference type="GO" id="GO:0005634">
    <property type="term" value="C:nucleus"/>
    <property type="evidence" value="ECO:0007669"/>
    <property type="project" value="UniProtKB-SubCell"/>
</dbReference>
<feature type="compositionally biased region" description="Basic residues" evidence="8">
    <location>
        <begin position="133"/>
        <end position="153"/>
    </location>
</feature>
<feature type="domain" description="C2H2 AKAP95-type" evidence="9">
    <location>
        <begin position="464"/>
        <end position="487"/>
    </location>
</feature>
<organism evidence="10 11">
    <name type="scientific">Hemibagrus guttatus</name>
    <dbReference type="NCBI Taxonomy" id="175788"/>
    <lineage>
        <taxon>Eukaryota</taxon>
        <taxon>Metazoa</taxon>
        <taxon>Chordata</taxon>
        <taxon>Craniata</taxon>
        <taxon>Vertebrata</taxon>
        <taxon>Euteleostomi</taxon>
        <taxon>Actinopterygii</taxon>
        <taxon>Neopterygii</taxon>
        <taxon>Teleostei</taxon>
        <taxon>Ostariophysi</taxon>
        <taxon>Siluriformes</taxon>
        <taxon>Bagridae</taxon>
        <taxon>Hemibagrus</taxon>
    </lineage>
</organism>
<keyword evidence="3" id="KW-0677">Repeat</keyword>
<keyword evidence="2" id="KW-0479">Metal-binding</keyword>
<dbReference type="GO" id="GO:0003677">
    <property type="term" value="F:DNA binding"/>
    <property type="evidence" value="ECO:0007669"/>
    <property type="project" value="InterPro"/>
</dbReference>
<comment type="caution">
    <text evidence="10">The sequence shown here is derived from an EMBL/GenBank/DDBJ whole genome shotgun (WGS) entry which is preliminary data.</text>
</comment>
<dbReference type="EMBL" id="JAUCMX010000025">
    <property type="protein sequence ID" value="KAK3510894.1"/>
    <property type="molecule type" value="Genomic_DNA"/>
</dbReference>
<dbReference type="PANTHER" id="PTHR12190:SF4">
    <property type="entry name" value="A-KINASE ANCHOR PROTEIN 8-LIKE"/>
    <property type="match status" value="1"/>
</dbReference>
<feature type="compositionally biased region" description="Polar residues" evidence="8">
    <location>
        <begin position="273"/>
        <end position="283"/>
    </location>
</feature>
<evidence type="ECO:0000313" key="10">
    <source>
        <dbReference type="EMBL" id="KAK3510894.1"/>
    </source>
</evidence>
<evidence type="ECO:0000256" key="4">
    <source>
        <dbReference type="ARBA" id="ARBA00022771"/>
    </source>
</evidence>
<comment type="subcellular location">
    <subcellularLocation>
        <location evidence="1">Nucleus</location>
    </subcellularLocation>
</comment>
<dbReference type="Pfam" id="PF04988">
    <property type="entry name" value="AKAP95"/>
    <property type="match status" value="1"/>
</dbReference>
<accession>A0AAE0PZ40</accession>
<evidence type="ECO:0000259" key="9">
    <source>
        <dbReference type="PROSITE" id="PS51799"/>
    </source>
</evidence>
<feature type="compositionally biased region" description="Basic and acidic residues" evidence="8">
    <location>
        <begin position="244"/>
        <end position="267"/>
    </location>
</feature>